<dbReference type="Pfam" id="PF13639">
    <property type="entry name" value="zf-RING_2"/>
    <property type="match status" value="1"/>
</dbReference>
<accession>A0A139AMZ4</accession>
<evidence type="ECO:0000256" key="7">
    <source>
        <dbReference type="SAM" id="SignalP"/>
    </source>
</evidence>
<proteinExistence type="predicted"/>
<sequence>MRSSQHPKSVWALALVAALVLFLHGAHARTLPPDSITAKAPTVVLPAARNISFAAYVLKLYNDSQSVNVTSDFGGVLTLASGTTIPSSDIESQLLYVGDGCTAIPSIPVANITEKHVIVISSAEQPCTMLEKLNTVSTYGKASTVIFFPQPADAAQIKLPEVASTMVVAYATAEVGADLLNAAFRVGNVTGVGGTDGNGTAAIFLYIPTSRLALAIAGPSSSGDGSLFVFRGLTSGTLLAAAGVCLAITLGICALMYYRRYRLARSRGMSLDELAVEMSGGKITDRLTKKDLAALPPVKPYGTGNGRVNTLPRGLDLRPTLDRPSPRAADAADSPTTPNSPQSKFSRAARTLSRLSVVSIQLEACTICIEPFQASDQVRELPVCGHIFHAKCVDRWLLEKSVACPICRRDVRKPLDMIIEEAGPSTTA</sequence>
<evidence type="ECO:0000256" key="6">
    <source>
        <dbReference type="SAM" id="Phobius"/>
    </source>
</evidence>
<keyword evidence="3" id="KW-0862">Zinc</keyword>
<dbReference type="InterPro" id="IPR013083">
    <property type="entry name" value="Znf_RING/FYVE/PHD"/>
</dbReference>
<feature type="transmembrane region" description="Helical" evidence="6">
    <location>
        <begin position="238"/>
        <end position="258"/>
    </location>
</feature>
<evidence type="ECO:0000256" key="2">
    <source>
        <dbReference type="ARBA" id="ARBA00022771"/>
    </source>
</evidence>
<feature type="signal peptide" evidence="7">
    <location>
        <begin position="1"/>
        <end position="28"/>
    </location>
</feature>
<evidence type="ECO:0000256" key="1">
    <source>
        <dbReference type="ARBA" id="ARBA00022723"/>
    </source>
</evidence>
<evidence type="ECO:0000259" key="8">
    <source>
        <dbReference type="PROSITE" id="PS50089"/>
    </source>
</evidence>
<keyword evidence="6" id="KW-0812">Transmembrane</keyword>
<dbReference type="Proteomes" id="UP000070544">
    <property type="component" value="Unassembled WGS sequence"/>
</dbReference>
<keyword evidence="2 4" id="KW-0863">Zinc-finger</keyword>
<feature type="domain" description="RING-type" evidence="8">
    <location>
        <begin position="365"/>
        <end position="408"/>
    </location>
</feature>
<dbReference type="AlphaFoldDB" id="A0A139AMZ4"/>
<dbReference type="InterPro" id="IPR001841">
    <property type="entry name" value="Znf_RING"/>
</dbReference>
<dbReference type="OrthoDB" id="8062037at2759"/>
<dbReference type="Gene3D" id="3.30.40.10">
    <property type="entry name" value="Zinc/RING finger domain, C3HC4 (zinc finger)"/>
    <property type="match status" value="1"/>
</dbReference>
<dbReference type="SUPFAM" id="SSF57850">
    <property type="entry name" value="RING/U-box"/>
    <property type="match status" value="1"/>
</dbReference>
<dbReference type="PROSITE" id="PS50089">
    <property type="entry name" value="ZF_RING_2"/>
    <property type="match status" value="1"/>
</dbReference>
<dbReference type="GO" id="GO:0008270">
    <property type="term" value="F:zinc ion binding"/>
    <property type="evidence" value="ECO:0007669"/>
    <property type="project" value="UniProtKB-KW"/>
</dbReference>
<keyword evidence="10" id="KW-1185">Reference proteome</keyword>
<evidence type="ECO:0000256" key="5">
    <source>
        <dbReference type="SAM" id="MobiDB-lite"/>
    </source>
</evidence>
<keyword evidence="6" id="KW-1133">Transmembrane helix</keyword>
<dbReference type="PANTHER" id="PTHR14155:SF627">
    <property type="entry name" value="OS06G0192800 PROTEIN"/>
    <property type="match status" value="1"/>
</dbReference>
<dbReference type="EMBL" id="KQ965743">
    <property type="protein sequence ID" value="KXS18119.1"/>
    <property type="molecule type" value="Genomic_DNA"/>
</dbReference>
<reference evidence="9 10" key="1">
    <citation type="journal article" date="2015" name="Genome Biol. Evol.">
        <title>Phylogenomic analyses indicate that early fungi evolved digesting cell walls of algal ancestors of land plants.</title>
        <authorList>
            <person name="Chang Y."/>
            <person name="Wang S."/>
            <person name="Sekimoto S."/>
            <person name="Aerts A.L."/>
            <person name="Choi C."/>
            <person name="Clum A."/>
            <person name="LaButti K.M."/>
            <person name="Lindquist E.A."/>
            <person name="Yee Ngan C."/>
            <person name="Ohm R.A."/>
            <person name="Salamov A.A."/>
            <person name="Grigoriev I.V."/>
            <person name="Spatafora J.W."/>
            <person name="Berbee M.L."/>
        </authorList>
    </citation>
    <scope>NUCLEOTIDE SEQUENCE [LARGE SCALE GENOMIC DNA]</scope>
    <source>
        <strain evidence="9 10">JEL478</strain>
    </source>
</reference>
<evidence type="ECO:0000256" key="4">
    <source>
        <dbReference type="PROSITE-ProRule" id="PRU00175"/>
    </source>
</evidence>
<feature type="chain" id="PRO_5007296321" description="RING-type domain-containing protein" evidence="7">
    <location>
        <begin position="29"/>
        <end position="428"/>
    </location>
</feature>
<keyword evidence="6" id="KW-0472">Membrane</keyword>
<evidence type="ECO:0000313" key="9">
    <source>
        <dbReference type="EMBL" id="KXS18119.1"/>
    </source>
</evidence>
<feature type="compositionally biased region" description="Basic and acidic residues" evidence="5">
    <location>
        <begin position="315"/>
        <end position="325"/>
    </location>
</feature>
<evidence type="ECO:0000313" key="10">
    <source>
        <dbReference type="Proteomes" id="UP000070544"/>
    </source>
</evidence>
<protein>
    <recommendedName>
        <fullName evidence="8">RING-type domain-containing protein</fullName>
    </recommendedName>
</protein>
<evidence type="ECO:0000256" key="3">
    <source>
        <dbReference type="ARBA" id="ARBA00022833"/>
    </source>
</evidence>
<gene>
    <name evidence="9" type="ORF">M427DRAFT_53958</name>
</gene>
<feature type="region of interest" description="Disordered" evidence="5">
    <location>
        <begin position="303"/>
        <end position="346"/>
    </location>
</feature>
<organism evidence="9 10">
    <name type="scientific">Gonapodya prolifera (strain JEL478)</name>
    <name type="common">Monoblepharis prolifera</name>
    <dbReference type="NCBI Taxonomy" id="1344416"/>
    <lineage>
        <taxon>Eukaryota</taxon>
        <taxon>Fungi</taxon>
        <taxon>Fungi incertae sedis</taxon>
        <taxon>Chytridiomycota</taxon>
        <taxon>Chytridiomycota incertae sedis</taxon>
        <taxon>Monoblepharidomycetes</taxon>
        <taxon>Monoblepharidales</taxon>
        <taxon>Gonapodyaceae</taxon>
        <taxon>Gonapodya</taxon>
    </lineage>
</organism>
<name>A0A139AMZ4_GONPJ</name>
<keyword evidence="1" id="KW-0479">Metal-binding</keyword>
<dbReference type="InterPro" id="IPR053238">
    <property type="entry name" value="RING-H2_zinc_finger"/>
</dbReference>
<dbReference type="OMA" id="EACTICI"/>
<dbReference type="STRING" id="1344416.A0A139AMZ4"/>
<dbReference type="PANTHER" id="PTHR14155">
    <property type="entry name" value="RING FINGER DOMAIN-CONTAINING"/>
    <property type="match status" value="1"/>
</dbReference>
<keyword evidence="7" id="KW-0732">Signal</keyword>
<feature type="compositionally biased region" description="Low complexity" evidence="5">
    <location>
        <begin position="326"/>
        <end position="337"/>
    </location>
</feature>
<dbReference type="SMART" id="SM00184">
    <property type="entry name" value="RING"/>
    <property type="match status" value="1"/>
</dbReference>